<evidence type="ECO:0000256" key="2">
    <source>
        <dbReference type="ARBA" id="ARBA00007520"/>
    </source>
</evidence>
<keyword evidence="4 7" id="KW-1133">Transmembrane helix</keyword>
<dbReference type="EMBL" id="JAXOVC010000006">
    <property type="protein sequence ID" value="KAK4500731.1"/>
    <property type="molecule type" value="Genomic_DNA"/>
</dbReference>
<feature type="transmembrane region" description="Helical" evidence="7">
    <location>
        <begin position="386"/>
        <end position="406"/>
    </location>
</feature>
<evidence type="ECO:0000256" key="7">
    <source>
        <dbReference type="SAM" id="Phobius"/>
    </source>
</evidence>
<feature type="transmembrane region" description="Helical" evidence="7">
    <location>
        <begin position="154"/>
        <end position="175"/>
    </location>
</feature>
<dbReference type="InterPro" id="IPR011701">
    <property type="entry name" value="MFS"/>
</dbReference>
<feature type="compositionally biased region" description="Polar residues" evidence="6">
    <location>
        <begin position="611"/>
        <end position="649"/>
    </location>
</feature>
<feature type="domain" description="Major facilitator superfamily (MFS) profile" evidence="8">
    <location>
        <begin position="60"/>
        <end position="550"/>
    </location>
</feature>
<dbReference type="InterPro" id="IPR036259">
    <property type="entry name" value="MFS_trans_sf"/>
</dbReference>
<dbReference type="PANTHER" id="PTHR23501:SF102">
    <property type="entry name" value="DRUG TRANSPORTER, PUTATIVE (AFU_ORTHOLOGUE AFUA_3G08530)-RELATED"/>
    <property type="match status" value="1"/>
</dbReference>
<comment type="caution">
    <text evidence="9">The sequence shown here is derived from an EMBL/GenBank/DDBJ whole genome shotgun (WGS) entry which is preliminary data.</text>
</comment>
<evidence type="ECO:0000256" key="1">
    <source>
        <dbReference type="ARBA" id="ARBA00004141"/>
    </source>
</evidence>
<feature type="transmembrane region" description="Helical" evidence="7">
    <location>
        <begin position="213"/>
        <end position="233"/>
    </location>
</feature>
<dbReference type="PROSITE" id="PS50850">
    <property type="entry name" value="MFS"/>
    <property type="match status" value="1"/>
</dbReference>
<feature type="transmembrane region" description="Helical" evidence="7">
    <location>
        <begin position="322"/>
        <end position="344"/>
    </location>
</feature>
<dbReference type="PRINTS" id="PR01036">
    <property type="entry name" value="TCRTETB"/>
</dbReference>
<evidence type="ECO:0000313" key="10">
    <source>
        <dbReference type="Proteomes" id="UP001305779"/>
    </source>
</evidence>
<dbReference type="Proteomes" id="UP001305779">
    <property type="component" value="Unassembled WGS sequence"/>
</dbReference>
<proteinExistence type="inferred from homology"/>
<dbReference type="SUPFAM" id="SSF103473">
    <property type="entry name" value="MFS general substrate transporter"/>
    <property type="match status" value="2"/>
</dbReference>
<feature type="transmembrane region" description="Helical" evidence="7">
    <location>
        <begin position="56"/>
        <end position="82"/>
    </location>
</feature>
<feature type="region of interest" description="Disordered" evidence="6">
    <location>
        <begin position="1"/>
        <end position="48"/>
    </location>
</feature>
<feature type="transmembrane region" description="Helical" evidence="7">
    <location>
        <begin position="356"/>
        <end position="379"/>
    </location>
</feature>
<evidence type="ECO:0000256" key="5">
    <source>
        <dbReference type="ARBA" id="ARBA00023136"/>
    </source>
</evidence>
<feature type="transmembrane region" description="Helical" evidence="7">
    <location>
        <begin position="280"/>
        <end position="301"/>
    </location>
</feature>
<feature type="transmembrane region" description="Helical" evidence="7">
    <location>
        <begin position="94"/>
        <end position="114"/>
    </location>
</feature>
<feature type="region of interest" description="Disordered" evidence="6">
    <location>
        <begin position="602"/>
        <end position="649"/>
    </location>
</feature>
<dbReference type="InterPro" id="IPR020846">
    <property type="entry name" value="MFS_dom"/>
</dbReference>
<feature type="compositionally biased region" description="Basic and acidic residues" evidence="6">
    <location>
        <begin position="1"/>
        <end position="32"/>
    </location>
</feature>
<feature type="transmembrane region" description="Helical" evidence="7">
    <location>
        <begin position="528"/>
        <end position="548"/>
    </location>
</feature>
<evidence type="ECO:0000256" key="4">
    <source>
        <dbReference type="ARBA" id="ARBA00022989"/>
    </source>
</evidence>
<evidence type="ECO:0000313" key="9">
    <source>
        <dbReference type="EMBL" id="KAK4500731.1"/>
    </source>
</evidence>
<evidence type="ECO:0000256" key="6">
    <source>
        <dbReference type="SAM" id="MobiDB-lite"/>
    </source>
</evidence>
<protein>
    <recommendedName>
        <fullName evidence="8">Major facilitator superfamily (MFS) profile domain-containing protein</fullName>
    </recommendedName>
</protein>
<dbReference type="Pfam" id="PF07690">
    <property type="entry name" value="MFS_1"/>
    <property type="match status" value="1"/>
</dbReference>
<feature type="transmembrane region" description="Helical" evidence="7">
    <location>
        <begin position="182"/>
        <end position="201"/>
    </location>
</feature>
<comment type="similarity">
    <text evidence="2">Belongs to the major facilitator superfamily. TCR/Tet family.</text>
</comment>
<organism evidence="9 10">
    <name type="scientific">Zasmidium cellare</name>
    <name type="common">Wine cellar mold</name>
    <name type="synonym">Racodium cellare</name>
    <dbReference type="NCBI Taxonomy" id="395010"/>
    <lineage>
        <taxon>Eukaryota</taxon>
        <taxon>Fungi</taxon>
        <taxon>Dikarya</taxon>
        <taxon>Ascomycota</taxon>
        <taxon>Pezizomycotina</taxon>
        <taxon>Dothideomycetes</taxon>
        <taxon>Dothideomycetidae</taxon>
        <taxon>Mycosphaerellales</taxon>
        <taxon>Mycosphaerellaceae</taxon>
        <taxon>Zasmidium</taxon>
    </lineage>
</organism>
<keyword evidence="3 7" id="KW-0812">Transmembrane</keyword>
<evidence type="ECO:0000256" key="3">
    <source>
        <dbReference type="ARBA" id="ARBA00022692"/>
    </source>
</evidence>
<comment type="subcellular location">
    <subcellularLocation>
        <location evidence="1">Membrane</location>
        <topology evidence="1">Multi-pass membrane protein</topology>
    </subcellularLocation>
</comment>
<dbReference type="CDD" id="cd17502">
    <property type="entry name" value="MFS_Azr1_MDR_like"/>
    <property type="match status" value="1"/>
</dbReference>
<feature type="transmembrane region" description="Helical" evidence="7">
    <location>
        <begin position="245"/>
        <end position="268"/>
    </location>
</feature>
<sequence>MDLITEEKSQQLDDKMSLSNHDDPELGDEKLQDAGNEPVRQDTDEEKPLDQKGKGLIAIIMTALCLAVLLSALDVTIITTALPSIAEHFHSSSGYTWIGAAYLLSSAASTPLWGKLSDIFGRKPTLLLANAAFFVGSLIAALSVNVGMLITARAIQGVGGGGLLTLVDTIVGDLFSERTRGAYLGLVGATWAVAAGLGPVVGGAFTERVSWRWCFYINLPLDGLAFIIILFFLKLKTPRTPILAGLAAIDWLGTLAITGATLLFLFGLEYGGITYPWSSATVICLLVFGIILAALFILIEWKAARYPVIPLRLFRTRTNSALLLAAFFHGLAFIGPLYFLPLFFQAVCGASPLLSGVYLLPTALSIGFSAIATGAYLGITGQYLPPIYAGWLLMTLGFGLLIDLHASSSWAKLILYQIIAGAGIGPYFQAPLVALQANVSPGDIATATATLNFVRSLATSIGVVLGQVVYANQLDKRRISLTNALGPSIAAQLTGGNADANVQVIDGLPQPARGVARTAFADSMTAMWVMYMDFAALGLVLVVFVGGGKVLSREWVERETGLEAERRWAEEAKGREGRGVPRRNKMFDRARIMPKACSTTLLTPFQRPAPASTNGTQPGRRSSTPTDHSILSCAKSSRGPNSQGGLHVS</sequence>
<evidence type="ECO:0000259" key="8">
    <source>
        <dbReference type="PROSITE" id="PS50850"/>
    </source>
</evidence>
<keyword evidence="10" id="KW-1185">Reference proteome</keyword>
<dbReference type="PANTHER" id="PTHR23501">
    <property type="entry name" value="MAJOR FACILITATOR SUPERFAMILY"/>
    <property type="match status" value="1"/>
</dbReference>
<feature type="transmembrane region" description="Helical" evidence="7">
    <location>
        <begin position="126"/>
        <end position="148"/>
    </location>
</feature>
<gene>
    <name evidence="9" type="ORF">PRZ48_008921</name>
</gene>
<name>A0ABR0EGU9_ZASCE</name>
<feature type="compositionally biased region" description="Basic and acidic residues" evidence="6">
    <location>
        <begin position="39"/>
        <end position="48"/>
    </location>
</feature>
<accession>A0ABR0EGU9</accession>
<dbReference type="Gene3D" id="1.20.1250.20">
    <property type="entry name" value="MFS general substrate transporter like domains"/>
    <property type="match status" value="1"/>
</dbReference>
<keyword evidence="5 7" id="KW-0472">Membrane</keyword>
<reference evidence="9 10" key="1">
    <citation type="journal article" date="2023" name="G3 (Bethesda)">
        <title>A chromosome-level genome assembly of Zasmidium syzygii isolated from banana leaves.</title>
        <authorList>
            <person name="van Westerhoven A.C."/>
            <person name="Mehrabi R."/>
            <person name="Talebi R."/>
            <person name="Steentjes M.B.F."/>
            <person name="Corcolon B."/>
            <person name="Chong P.A."/>
            <person name="Kema G.H.J."/>
            <person name="Seidl M.F."/>
        </authorList>
    </citation>
    <scope>NUCLEOTIDE SEQUENCE [LARGE SCALE GENOMIC DNA]</scope>
    <source>
        <strain evidence="9 10">P124</strain>
    </source>
</reference>